<feature type="region of interest" description="Disordered" evidence="1">
    <location>
        <begin position="26"/>
        <end position="51"/>
    </location>
</feature>
<evidence type="ECO:0000256" key="1">
    <source>
        <dbReference type="SAM" id="MobiDB-lite"/>
    </source>
</evidence>
<dbReference type="SUPFAM" id="SSF50969">
    <property type="entry name" value="YVTN repeat-like/Quinoprotein amine dehydrogenase"/>
    <property type="match status" value="1"/>
</dbReference>
<dbReference type="RefSeq" id="WP_183017602.1">
    <property type="nucleotide sequence ID" value="NZ_CP065668.1"/>
</dbReference>
<feature type="chain" id="PRO_5032279496" description="BACON domain-containing protein" evidence="2">
    <location>
        <begin position="23"/>
        <end position="624"/>
    </location>
</feature>
<sequence>MAKPIWMAAALLSAVFILSSCGGGGSGDAPATGNPGTGNPGTGTPGTGGGADNSWLSFSPASISHTAKERSFAVPITVVATSSKTIVERVNVAIVDTSGVLDANETTVTALSATSYEANMSLSPTLKPGKYQGFFKVQLCLDDPQVCNQPYSGSPWQIAYDIEVKPWAQPRTVHKLLVSDTGIALTSMSDFALLTRSISVSDNLGQAGRWQARSDQPWLTVTPSGAVGEALQIQADPSALAENTISYATVSVTSPDATVGEAQPVVVALWKGKGPVRQLASSTTEIARYKYLLADPVRPHAYAHSGGGKIDVYNIYTGAQEGTLTAAGAAFGKMVASSDGAFLYAVDWASSQLRVFDLRSRQLTSSWPLDTVLTGFDSGYVDMVYARPNGIGIVVLTTGQVFRASDGKVLATKVATAERPRDQMQFFSVLKSSYLAVSPDGLRIYSTSSRQRSPNTPFYWDMDYSEVDSGTLSFTKPYLASPAQERLPQAGGIAISRDGKRVLMLSYGGGVSLWSPEDLSRAGMLTQGLSLNSDTLIVAADGRIIVVDMMDNWKFNILSPSGNLLKTQSTVLPASTVKPGDSSSIYAWTSGMVVSADGAVVIQSASIQVERDSAYLLTFTPITP</sequence>
<dbReference type="InterPro" id="IPR011044">
    <property type="entry name" value="Quino_amine_DH_bsu"/>
</dbReference>
<organism evidence="3 4">
    <name type="scientific">Delftia acidovorans</name>
    <name type="common">Pseudomonas acidovorans</name>
    <name type="synonym">Comamonas acidovorans</name>
    <dbReference type="NCBI Taxonomy" id="80866"/>
    <lineage>
        <taxon>Bacteria</taxon>
        <taxon>Pseudomonadati</taxon>
        <taxon>Pseudomonadota</taxon>
        <taxon>Betaproteobacteria</taxon>
        <taxon>Burkholderiales</taxon>
        <taxon>Comamonadaceae</taxon>
        <taxon>Delftia</taxon>
    </lineage>
</organism>
<evidence type="ECO:0000313" key="3">
    <source>
        <dbReference type="EMBL" id="QPS10829.1"/>
    </source>
</evidence>
<dbReference type="PROSITE" id="PS51257">
    <property type="entry name" value="PROKAR_LIPOPROTEIN"/>
    <property type="match status" value="1"/>
</dbReference>
<reference evidence="3 4" key="1">
    <citation type="submission" date="2020-12" db="EMBL/GenBank/DDBJ databases">
        <title>FDA dAtabase for Regulatory Grade micrObial Sequences (FDA-ARGOS): Supporting development and validation of Infectious Disease Dx tests.</title>
        <authorList>
            <person name="Sproer C."/>
            <person name="Gronow S."/>
            <person name="Severitt S."/>
            <person name="Schroder I."/>
            <person name="Tallon L."/>
            <person name="Sadzewicz L."/>
            <person name="Zhao X."/>
            <person name="Boylan J."/>
            <person name="Ott S."/>
            <person name="Bowen H."/>
            <person name="Vavikolanu K."/>
            <person name="Mehta A."/>
            <person name="Aluvathingal J."/>
            <person name="Nadendla S."/>
            <person name="Lowell S."/>
            <person name="Myers T."/>
            <person name="Yan Y."/>
            <person name="Sichtig H."/>
        </authorList>
    </citation>
    <scope>NUCLEOTIDE SEQUENCE [LARGE SCALE GENOMIC DNA]</scope>
    <source>
        <strain evidence="3 4">FDAARGOS_909</strain>
    </source>
</reference>
<dbReference type="Proteomes" id="UP000594778">
    <property type="component" value="Chromosome"/>
</dbReference>
<evidence type="ECO:0000313" key="4">
    <source>
        <dbReference type="Proteomes" id="UP000594778"/>
    </source>
</evidence>
<dbReference type="AlphaFoldDB" id="A0A7T2S8E0"/>
<proteinExistence type="predicted"/>
<keyword evidence="2" id="KW-0732">Signal</keyword>
<gene>
    <name evidence="3" type="ORF">I6G66_12905</name>
</gene>
<protein>
    <recommendedName>
        <fullName evidence="5">BACON domain-containing protein</fullName>
    </recommendedName>
</protein>
<accession>A0A7T2S8E0</accession>
<dbReference type="EMBL" id="CP065668">
    <property type="protein sequence ID" value="QPS10829.1"/>
    <property type="molecule type" value="Genomic_DNA"/>
</dbReference>
<dbReference type="Gene3D" id="2.130.10.10">
    <property type="entry name" value="YVTN repeat-like/Quinoprotein amine dehydrogenase"/>
    <property type="match status" value="2"/>
</dbReference>
<name>A0A7T2S8E0_DELAC</name>
<feature type="compositionally biased region" description="Gly residues" evidence="1">
    <location>
        <begin position="35"/>
        <end position="51"/>
    </location>
</feature>
<feature type="signal peptide" evidence="2">
    <location>
        <begin position="1"/>
        <end position="22"/>
    </location>
</feature>
<evidence type="ECO:0008006" key="5">
    <source>
        <dbReference type="Google" id="ProtNLM"/>
    </source>
</evidence>
<dbReference type="InterPro" id="IPR015943">
    <property type="entry name" value="WD40/YVTN_repeat-like_dom_sf"/>
</dbReference>
<evidence type="ECO:0000256" key="2">
    <source>
        <dbReference type="SAM" id="SignalP"/>
    </source>
</evidence>